<gene>
    <name evidence="14" type="ORF">Leucomu_04315</name>
</gene>
<evidence type="ECO:0000256" key="10">
    <source>
        <dbReference type="ARBA" id="ARBA00033171"/>
    </source>
</evidence>
<evidence type="ECO:0000256" key="4">
    <source>
        <dbReference type="ARBA" id="ARBA00011738"/>
    </source>
</evidence>
<evidence type="ECO:0000256" key="7">
    <source>
        <dbReference type="ARBA" id="ARBA00022898"/>
    </source>
</evidence>
<protein>
    <recommendedName>
        <fullName evidence="10">Thiamine pyrimidine synthase</fullName>
    </recommendedName>
</protein>
<dbReference type="Proteomes" id="UP000285768">
    <property type="component" value="Chromosome"/>
</dbReference>
<keyword evidence="7" id="KW-0663">Pyridoxal phosphate</keyword>
<dbReference type="PANTHER" id="PTHR31528">
    <property type="entry name" value="4-AMINO-5-HYDROXYMETHYL-2-METHYLPYRIMIDINE PHOSPHATE SYNTHASE THI11-RELATED"/>
    <property type="match status" value="1"/>
</dbReference>
<dbReference type="RefSeq" id="WP_128386456.1">
    <property type="nucleotide sequence ID" value="NZ_CP035037.1"/>
</dbReference>
<evidence type="ECO:0000313" key="14">
    <source>
        <dbReference type="EMBL" id="QAB17250.1"/>
    </source>
</evidence>
<evidence type="ECO:0000256" key="6">
    <source>
        <dbReference type="ARBA" id="ARBA00022723"/>
    </source>
</evidence>
<keyword evidence="6" id="KW-0479">Metal-binding</keyword>
<dbReference type="Pfam" id="PF09084">
    <property type="entry name" value="NMT1"/>
    <property type="match status" value="1"/>
</dbReference>
<keyword evidence="8" id="KW-0784">Thiamine biosynthesis</keyword>
<evidence type="ECO:0000256" key="11">
    <source>
        <dbReference type="ARBA" id="ARBA00048179"/>
    </source>
</evidence>
<proteinExistence type="inferred from homology"/>
<comment type="function">
    <text evidence="1">Responsible for the formation of the pyrimidine heterocycle in the thiamine biosynthesis pathway. Catalyzes the formation of hydroxymethylpyrimidine phosphate (HMP-P) from histidine and pyridoxal phosphate (PLP). The protein uses PLP and the active site histidine to form HMP-P, generating an inactive enzyme. The enzyme can only undergo a single turnover, which suggests it is a suicide enzyme.</text>
</comment>
<keyword evidence="15" id="KW-1185">Reference proteome</keyword>
<comment type="subunit">
    <text evidence="4">Homodimer.</text>
</comment>
<evidence type="ECO:0000313" key="15">
    <source>
        <dbReference type="Proteomes" id="UP000285768"/>
    </source>
</evidence>
<dbReference type="EMBL" id="CP035037">
    <property type="protein sequence ID" value="QAB17250.1"/>
    <property type="molecule type" value="Genomic_DNA"/>
</dbReference>
<evidence type="ECO:0000256" key="8">
    <source>
        <dbReference type="ARBA" id="ARBA00022977"/>
    </source>
</evidence>
<accession>A0ABX5QE42</accession>
<evidence type="ECO:0000259" key="13">
    <source>
        <dbReference type="Pfam" id="PF09084"/>
    </source>
</evidence>
<comment type="catalytic activity">
    <reaction evidence="11">
        <text>N(6)-(pyridoxal phosphate)-L-lysyl-[4-amino-5-hydroxymethyl-2-methylpyrimidine phosphate synthase] + L-histidyl-[4-amino-5-hydroxymethyl-2-methylpyrimidine phosphate synthase] + 2 Fe(3+) + 4 H2O = L-lysyl-[4-amino-5-hydroxymethyl-2-methylpyrimidine phosphate synthase] + (2S)-2-amino-5-hydroxy-4-oxopentanoyl-[4-amino-5-hydroxymethyl-2-methylpyrimidine phosphate synthase] + 4-amino-2-methyl-5-(phosphooxymethyl)pyrimidine + 3-oxopropanoate + 2 Fe(2+) + 2 H(+)</text>
        <dbReference type="Rhea" id="RHEA:65756"/>
        <dbReference type="Rhea" id="RHEA-COMP:16892"/>
        <dbReference type="Rhea" id="RHEA-COMP:16893"/>
        <dbReference type="Rhea" id="RHEA-COMP:16894"/>
        <dbReference type="Rhea" id="RHEA-COMP:16895"/>
        <dbReference type="ChEBI" id="CHEBI:15377"/>
        <dbReference type="ChEBI" id="CHEBI:15378"/>
        <dbReference type="ChEBI" id="CHEBI:29033"/>
        <dbReference type="ChEBI" id="CHEBI:29034"/>
        <dbReference type="ChEBI" id="CHEBI:29969"/>
        <dbReference type="ChEBI" id="CHEBI:29979"/>
        <dbReference type="ChEBI" id="CHEBI:33190"/>
        <dbReference type="ChEBI" id="CHEBI:58354"/>
        <dbReference type="ChEBI" id="CHEBI:143915"/>
        <dbReference type="ChEBI" id="CHEBI:157692"/>
    </reaction>
    <physiologicalReaction direction="left-to-right" evidence="11">
        <dbReference type="Rhea" id="RHEA:65757"/>
    </physiologicalReaction>
</comment>
<dbReference type="InterPro" id="IPR027939">
    <property type="entry name" value="NMT1/THI5"/>
</dbReference>
<organism evidence="14 15">
    <name type="scientific">Leucobacter muris</name>
    <dbReference type="NCBI Taxonomy" id="1935379"/>
    <lineage>
        <taxon>Bacteria</taxon>
        <taxon>Bacillati</taxon>
        <taxon>Actinomycetota</taxon>
        <taxon>Actinomycetes</taxon>
        <taxon>Micrococcales</taxon>
        <taxon>Microbacteriaceae</taxon>
        <taxon>Leucobacter</taxon>
    </lineage>
</organism>
<dbReference type="SUPFAM" id="SSF53850">
    <property type="entry name" value="Periplasmic binding protein-like II"/>
    <property type="match status" value="1"/>
</dbReference>
<keyword evidence="5" id="KW-0808">Transferase</keyword>
<dbReference type="PROSITE" id="PS51257">
    <property type="entry name" value="PROKAR_LIPOPROTEIN"/>
    <property type="match status" value="1"/>
</dbReference>
<comment type="similarity">
    <text evidence="3">Belongs to the NMT1/THI5 family.</text>
</comment>
<feature type="chain" id="PRO_5046483715" description="Thiamine pyrimidine synthase" evidence="12">
    <location>
        <begin position="24"/>
        <end position="348"/>
    </location>
</feature>
<evidence type="ECO:0000256" key="5">
    <source>
        <dbReference type="ARBA" id="ARBA00022679"/>
    </source>
</evidence>
<feature type="signal peptide" evidence="12">
    <location>
        <begin position="1"/>
        <end position="23"/>
    </location>
</feature>
<evidence type="ECO:0000256" key="1">
    <source>
        <dbReference type="ARBA" id="ARBA00003469"/>
    </source>
</evidence>
<sequence length="348" mass="36864">MKTIRAVGAVFAGVLIAATVACSGGGSPAPDSESEQPTKLRLALHWTYPVAEWDGIVVADELGYYEEAGLDVELQFLSGSTATVQAVAAGESDLGLAGPDTILSGVDSGLEFTVVANHLQRTSSGVIAPAASGIESFEDLEGKTVSTAAASPEQAMLRSKLAEAGLDSESDLALSFVDPQAKCTVVLSGAADACTGQNNHHVIQFADEGVDPLFLSFSTEEQPILGHSIFANDAYLADHADAVSRFLEATMRGYETAAEDLDAVVDIYVKQRPETDAAFLLKTLEASHELMYSDRTDEHGWGWMDDTAWQALADSLLAGEVLGSEVSVSEIYTNDYLPEDAWKPQPLD</sequence>
<keyword evidence="12" id="KW-0732">Signal</keyword>
<evidence type="ECO:0000256" key="3">
    <source>
        <dbReference type="ARBA" id="ARBA00009406"/>
    </source>
</evidence>
<evidence type="ECO:0000256" key="9">
    <source>
        <dbReference type="ARBA" id="ARBA00023004"/>
    </source>
</evidence>
<evidence type="ECO:0000256" key="12">
    <source>
        <dbReference type="SAM" id="SignalP"/>
    </source>
</evidence>
<comment type="pathway">
    <text evidence="2">Cofactor biosynthesis; thiamine diphosphate biosynthesis.</text>
</comment>
<dbReference type="InterPro" id="IPR015168">
    <property type="entry name" value="SsuA/THI5"/>
</dbReference>
<keyword evidence="9" id="KW-0408">Iron</keyword>
<name>A0ABX5QE42_9MICO</name>
<reference evidence="14 15" key="1">
    <citation type="submission" date="2019-01" db="EMBL/GenBank/DDBJ databases">
        <title>Leucobacter muris sp. nov. isolated from the nose of a laboratory mouse.</title>
        <authorList>
            <person name="Benga L."/>
            <person name="Sproeer C."/>
            <person name="Schumann P."/>
            <person name="Verbarg S."/>
            <person name="Bunk B."/>
            <person name="Engelhardt E."/>
            <person name="Benten P.M."/>
            <person name="Sager M."/>
        </authorList>
    </citation>
    <scope>NUCLEOTIDE SEQUENCE [LARGE SCALE GENOMIC DNA]</scope>
    <source>
        <strain evidence="14 15">DSM 101948</strain>
    </source>
</reference>
<feature type="domain" description="SsuA/THI5-like" evidence="13">
    <location>
        <begin position="55"/>
        <end position="260"/>
    </location>
</feature>
<dbReference type="PANTHER" id="PTHR31528:SF1">
    <property type="entry name" value="4-AMINO-5-HYDROXYMETHYL-2-METHYLPYRIMIDINE PHOSPHATE SYNTHASE THI11-RELATED"/>
    <property type="match status" value="1"/>
</dbReference>
<dbReference type="Gene3D" id="3.40.190.10">
    <property type="entry name" value="Periplasmic binding protein-like II"/>
    <property type="match status" value="2"/>
</dbReference>
<evidence type="ECO:0000256" key="2">
    <source>
        <dbReference type="ARBA" id="ARBA00004948"/>
    </source>
</evidence>